<protein>
    <submittedName>
        <fullName evidence="1">Uncharacterized protein</fullName>
    </submittedName>
</protein>
<dbReference type="Proteomes" id="UP001430953">
    <property type="component" value="Unassembled WGS sequence"/>
</dbReference>
<evidence type="ECO:0000313" key="2">
    <source>
        <dbReference type="Proteomes" id="UP001430953"/>
    </source>
</evidence>
<name>A0AAW2GNZ1_9HYME</name>
<dbReference type="AlphaFoldDB" id="A0AAW2GNZ1"/>
<keyword evidence="2" id="KW-1185">Reference proteome</keyword>
<organism evidence="1 2">
    <name type="scientific">Cardiocondyla obscurior</name>
    <dbReference type="NCBI Taxonomy" id="286306"/>
    <lineage>
        <taxon>Eukaryota</taxon>
        <taxon>Metazoa</taxon>
        <taxon>Ecdysozoa</taxon>
        <taxon>Arthropoda</taxon>
        <taxon>Hexapoda</taxon>
        <taxon>Insecta</taxon>
        <taxon>Pterygota</taxon>
        <taxon>Neoptera</taxon>
        <taxon>Endopterygota</taxon>
        <taxon>Hymenoptera</taxon>
        <taxon>Apocrita</taxon>
        <taxon>Aculeata</taxon>
        <taxon>Formicoidea</taxon>
        <taxon>Formicidae</taxon>
        <taxon>Myrmicinae</taxon>
        <taxon>Cardiocondyla</taxon>
    </lineage>
</organism>
<proteinExistence type="predicted"/>
<sequence>MSSAPAIRGNAINNSIYAERIFFFPGPFTAPTFGIVPDKTDRADVESIIGRAIRGLRTLCSRVTKLLSKPQQRLDRPAIEYVCATRAKITRVFVKTYIYVLSLGKILKKKKNYQRNLDIKTSFKINYFSQRAITQCVREPIELHRAHEHNYRPQAAMCAFRLRDAISPPRSCRDTETPVCVLSGLVAASCRSAAGLWKLSNVTFREFICYAYRSTALSYLTVSVDTHRSRERSIARV</sequence>
<comment type="caution">
    <text evidence="1">The sequence shown here is derived from an EMBL/GenBank/DDBJ whole genome shotgun (WGS) entry which is preliminary data.</text>
</comment>
<accession>A0AAW2GNZ1</accession>
<dbReference type="EMBL" id="JADYXP020000003">
    <property type="protein sequence ID" value="KAL0128281.1"/>
    <property type="molecule type" value="Genomic_DNA"/>
</dbReference>
<gene>
    <name evidence="1" type="ORF">PUN28_003506</name>
</gene>
<evidence type="ECO:0000313" key="1">
    <source>
        <dbReference type="EMBL" id="KAL0128281.1"/>
    </source>
</evidence>
<reference evidence="1 2" key="1">
    <citation type="submission" date="2023-03" db="EMBL/GenBank/DDBJ databases">
        <title>High recombination rates correlate with genetic variation in Cardiocondyla obscurior ants.</title>
        <authorList>
            <person name="Errbii M."/>
        </authorList>
    </citation>
    <scope>NUCLEOTIDE SEQUENCE [LARGE SCALE GENOMIC DNA]</scope>
    <source>
        <strain evidence="1">Alpha-2009</strain>
        <tissue evidence="1">Whole body</tissue>
    </source>
</reference>